<dbReference type="KEGG" id="prh:LT40_15680"/>
<gene>
    <name evidence="1" type="ORF">LT40_15680</name>
</gene>
<protein>
    <submittedName>
        <fullName evidence="1">Uncharacterized protein</fullName>
    </submittedName>
</protein>
<dbReference type="AlphaFoldDB" id="A0A089ZR46"/>
<dbReference type="EMBL" id="CP009533">
    <property type="protein sequence ID" value="AIS18746.1"/>
    <property type="molecule type" value="Genomic_DNA"/>
</dbReference>
<dbReference type="Proteomes" id="UP000029499">
    <property type="component" value="Chromosome"/>
</dbReference>
<organism evidence="1 2">
    <name type="scientific">Pseudomonas rhizosphaerae</name>
    <dbReference type="NCBI Taxonomy" id="216142"/>
    <lineage>
        <taxon>Bacteria</taxon>
        <taxon>Pseudomonadati</taxon>
        <taxon>Pseudomonadota</taxon>
        <taxon>Gammaproteobacteria</taxon>
        <taxon>Pseudomonadales</taxon>
        <taxon>Pseudomonadaceae</taxon>
        <taxon>Pseudomonas</taxon>
    </lineage>
</organism>
<sequence length="60" mass="7101">MQLLQNRIDLSARSDLCQSVLKFIVLGQQKRRDVLNALWILKHAMWYFSDKPPKLVLLFT</sequence>
<evidence type="ECO:0000313" key="2">
    <source>
        <dbReference type="Proteomes" id="UP000029499"/>
    </source>
</evidence>
<evidence type="ECO:0000313" key="1">
    <source>
        <dbReference type="EMBL" id="AIS18746.1"/>
    </source>
</evidence>
<name>A0A089ZR46_9PSED</name>
<proteinExistence type="predicted"/>
<reference evidence="1 2" key="1">
    <citation type="journal article" date="2015" name="J. Biotechnol.">
        <title>Complete genome sequence of Pseudomonas rhizosphaerae IH5T (=DSM 16299T), a phosphate-solubilizing rhizobacterium for bacterial biofertilizer.</title>
        <authorList>
            <person name="Kwak Y."/>
            <person name="Jung B.K."/>
            <person name="Shin J.H."/>
        </authorList>
    </citation>
    <scope>NUCLEOTIDE SEQUENCE [LARGE SCALE GENOMIC DNA]</scope>
    <source>
        <strain evidence="1">DSM 16299</strain>
    </source>
</reference>
<accession>A0A089ZR46</accession>
<dbReference type="HOGENOM" id="CLU_2938262_0_0_6"/>
<keyword evidence="2" id="KW-1185">Reference proteome</keyword>